<feature type="compositionally biased region" description="Basic and acidic residues" evidence="3">
    <location>
        <begin position="644"/>
        <end position="657"/>
    </location>
</feature>
<reference evidence="6" key="1">
    <citation type="submission" date="2020-11" db="EMBL/GenBank/DDBJ databases">
        <authorList>
            <consortium name="DOE Joint Genome Institute"/>
            <person name="Ahrendt S."/>
            <person name="Riley R."/>
            <person name="Andreopoulos W."/>
            <person name="Labutti K."/>
            <person name="Pangilinan J."/>
            <person name="Ruiz-Duenas F.J."/>
            <person name="Barrasa J.M."/>
            <person name="Sanchez-Garcia M."/>
            <person name="Camarero S."/>
            <person name="Miyauchi S."/>
            <person name="Serrano A."/>
            <person name="Linde D."/>
            <person name="Babiker R."/>
            <person name="Drula E."/>
            <person name="Ayuso-Fernandez I."/>
            <person name="Pacheco R."/>
            <person name="Padilla G."/>
            <person name="Ferreira P."/>
            <person name="Barriuso J."/>
            <person name="Kellner H."/>
            <person name="Castanera R."/>
            <person name="Alfaro M."/>
            <person name="Ramirez L."/>
            <person name="Pisabarro A.G."/>
            <person name="Kuo A."/>
            <person name="Tritt A."/>
            <person name="Lipzen A."/>
            <person name="He G."/>
            <person name="Yan M."/>
            <person name="Ng V."/>
            <person name="Cullen D."/>
            <person name="Martin F."/>
            <person name="Rosso M.-N."/>
            <person name="Henrissat B."/>
            <person name="Hibbett D."/>
            <person name="Martinez A.T."/>
            <person name="Grigoriev I.V."/>
        </authorList>
    </citation>
    <scope>NUCLEOTIDE SEQUENCE</scope>
    <source>
        <strain evidence="6">CBS 506.95</strain>
    </source>
</reference>
<evidence type="ECO:0000256" key="3">
    <source>
        <dbReference type="SAM" id="MobiDB-lite"/>
    </source>
</evidence>
<evidence type="ECO:0000313" key="7">
    <source>
        <dbReference type="Proteomes" id="UP000807306"/>
    </source>
</evidence>
<dbReference type="Pfam" id="PF00085">
    <property type="entry name" value="Thioredoxin"/>
    <property type="match status" value="2"/>
</dbReference>
<dbReference type="EMBL" id="MU157837">
    <property type="protein sequence ID" value="KAF9531027.1"/>
    <property type="molecule type" value="Genomic_DNA"/>
</dbReference>
<organism evidence="6 7">
    <name type="scientific">Crepidotus variabilis</name>
    <dbReference type="NCBI Taxonomy" id="179855"/>
    <lineage>
        <taxon>Eukaryota</taxon>
        <taxon>Fungi</taxon>
        <taxon>Dikarya</taxon>
        <taxon>Basidiomycota</taxon>
        <taxon>Agaricomycotina</taxon>
        <taxon>Agaricomycetes</taxon>
        <taxon>Agaricomycetidae</taxon>
        <taxon>Agaricales</taxon>
        <taxon>Agaricineae</taxon>
        <taxon>Crepidotaceae</taxon>
        <taxon>Crepidotus</taxon>
    </lineage>
</organism>
<feature type="signal peptide" evidence="4">
    <location>
        <begin position="1"/>
        <end position="15"/>
    </location>
</feature>
<evidence type="ECO:0000256" key="1">
    <source>
        <dbReference type="ARBA" id="ARBA00006347"/>
    </source>
</evidence>
<feature type="compositionally biased region" description="Polar residues" evidence="3">
    <location>
        <begin position="193"/>
        <end position="204"/>
    </location>
</feature>
<feature type="compositionally biased region" description="Pro residues" evidence="3">
    <location>
        <begin position="176"/>
        <end position="186"/>
    </location>
</feature>
<dbReference type="InterPro" id="IPR013766">
    <property type="entry name" value="Thioredoxin_domain"/>
</dbReference>
<dbReference type="PROSITE" id="PS51352">
    <property type="entry name" value="THIOREDOXIN_2"/>
    <property type="match status" value="2"/>
</dbReference>
<dbReference type="CDD" id="cd02961">
    <property type="entry name" value="PDI_a_family"/>
    <property type="match status" value="1"/>
</dbReference>
<dbReference type="AlphaFoldDB" id="A0A9P6ELK4"/>
<keyword evidence="2 4" id="KW-0732">Signal</keyword>
<comment type="caution">
    <text evidence="6">The sequence shown here is derived from an EMBL/GenBank/DDBJ whole genome shotgun (WGS) entry which is preliminary data.</text>
</comment>
<dbReference type="GO" id="GO:0005783">
    <property type="term" value="C:endoplasmic reticulum"/>
    <property type="evidence" value="ECO:0007669"/>
    <property type="project" value="TreeGrafter"/>
</dbReference>
<dbReference type="SUPFAM" id="SSF52833">
    <property type="entry name" value="Thioredoxin-like"/>
    <property type="match status" value="2"/>
</dbReference>
<dbReference type="InterPro" id="IPR036249">
    <property type="entry name" value="Thioredoxin-like_sf"/>
</dbReference>
<sequence>MLLLLSLLPLLATSAVPVVQGAFAPELNPSNFASTTSKGLWLVEHFSPYCHHCKKFKPTWEQLVQDSEKEIPDVRLATVNCVQHGDLCDANGVKGYPSIIMFSNGEKQTEFNKARDINLLKEYMKGFVAEKPINQQPVPAPHIHDEDDEDPVVPPPPVPAAAPKVEDHHEAEQPAAIPPPPAPATPPKRSSHDTLSNTHPNLNPSGAVLPLSTTSFASTLSKGPAFIKFYAPWCGHCKKLAPTWKKLAEKMKGKITVAEVNCDDEGALCKGQGIQGYPTLVWFGAGEGEKNEYQGGRKLDAMEEFVEKALNSGVHPLENDAELATFTSTHDVVYLLLHHPRESGVVSQIRDASRHLLGSPPVVSSSSPALLRAFGVGAASPWALIALKEQHGSTDNTLSSSTYTASRSQSATSALDGYNAAYDEDVKIWLNEHRLPTSLELSQGTFQMVMNAPQKPLVVIAAVDLSSESASETHAKVTQHLKDIATKWRIRTGGTGLASGREVIFTTMDSAKWATWLKSMYGIRGGDEPSRAKDLLEGIQVVVADHSQLVYYNTDAAGHAISFTSTSKLFAAVEDAAAGKSPYKNSENFAERLARRLNNHLQSLESYVTQHPFKSILFGLALVVAFIWGLSRLLSLSGTGSGAEDWREMKGKNGRLD</sequence>
<keyword evidence="7" id="KW-1185">Reference proteome</keyword>
<dbReference type="InterPro" id="IPR017937">
    <property type="entry name" value="Thioredoxin_CS"/>
</dbReference>
<gene>
    <name evidence="6" type="ORF">CPB83DRAFT_850047</name>
</gene>
<feature type="region of interest" description="Disordered" evidence="3">
    <location>
        <begin position="135"/>
        <end position="206"/>
    </location>
</feature>
<feature type="domain" description="Thioredoxin" evidence="5">
    <location>
        <begin position="171"/>
        <end position="311"/>
    </location>
</feature>
<feature type="domain" description="Thioredoxin" evidence="5">
    <location>
        <begin position="4"/>
        <end position="129"/>
    </location>
</feature>
<dbReference type="PANTHER" id="PTHR45672">
    <property type="entry name" value="PROTEIN DISULFIDE-ISOMERASE C17H9.14C-RELATED"/>
    <property type="match status" value="1"/>
</dbReference>
<evidence type="ECO:0000259" key="5">
    <source>
        <dbReference type="PROSITE" id="PS51352"/>
    </source>
</evidence>
<dbReference type="InterPro" id="IPR051063">
    <property type="entry name" value="PDI"/>
</dbReference>
<evidence type="ECO:0000256" key="4">
    <source>
        <dbReference type="SAM" id="SignalP"/>
    </source>
</evidence>
<feature type="chain" id="PRO_5040355653" evidence="4">
    <location>
        <begin position="16"/>
        <end position="657"/>
    </location>
</feature>
<proteinExistence type="inferred from homology"/>
<evidence type="ECO:0000313" key="6">
    <source>
        <dbReference type="EMBL" id="KAF9531027.1"/>
    </source>
</evidence>
<comment type="similarity">
    <text evidence="1">Belongs to the protein disulfide isomerase family.</text>
</comment>
<name>A0A9P6ELK4_9AGAR</name>
<dbReference type="Proteomes" id="UP000807306">
    <property type="component" value="Unassembled WGS sequence"/>
</dbReference>
<dbReference type="OrthoDB" id="72053at2759"/>
<evidence type="ECO:0000256" key="2">
    <source>
        <dbReference type="ARBA" id="ARBA00022729"/>
    </source>
</evidence>
<accession>A0A9P6ELK4</accession>
<dbReference type="PRINTS" id="PR00421">
    <property type="entry name" value="THIOREDOXIN"/>
</dbReference>
<dbReference type="GO" id="GO:0006457">
    <property type="term" value="P:protein folding"/>
    <property type="evidence" value="ECO:0007669"/>
    <property type="project" value="TreeGrafter"/>
</dbReference>
<dbReference type="GO" id="GO:0003756">
    <property type="term" value="F:protein disulfide isomerase activity"/>
    <property type="evidence" value="ECO:0007669"/>
    <property type="project" value="TreeGrafter"/>
</dbReference>
<dbReference type="PROSITE" id="PS00194">
    <property type="entry name" value="THIOREDOXIN_1"/>
    <property type="match status" value="1"/>
</dbReference>
<protein>
    <submittedName>
        <fullName evidence="6">Thioredoxin-like protein</fullName>
    </submittedName>
</protein>
<dbReference type="Gene3D" id="3.40.30.10">
    <property type="entry name" value="Glutaredoxin"/>
    <property type="match status" value="2"/>
</dbReference>
<feature type="region of interest" description="Disordered" evidence="3">
    <location>
        <begin position="637"/>
        <end position="657"/>
    </location>
</feature>
<dbReference type="PANTHER" id="PTHR45672:SF3">
    <property type="entry name" value="THIOREDOXIN DOMAIN-CONTAINING PROTEIN 5"/>
    <property type="match status" value="1"/>
</dbReference>